<keyword evidence="3" id="KW-1185">Reference proteome</keyword>
<feature type="transmembrane region" description="Helical" evidence="1">
    <location>
        <begin position="132"/>
        <end position="151"/>
    </location>
</feature>
<protein>
    <recommendedName>
        <fullName evidence="4">FUSC family protein</fullName>
    </recommendedName>
</protein>
<comment type="caution">
    <text evidence="2">The sequence shown here is derived from an EMBL/GenBank/DDBJ whole genome shotgun (WGS) entry which is preliminary data.</text>
</comment>
<evidence type="ECO:0000313" key="3">
    <source>
        <dbReference type="Proteomes" id="UP000094053"/>
    </source>
</evidence>
<keyword evidence="1" id="KW-1133">Transmembrane helix</keyword>
<dbReference type="AlphaFoldDB" id="A0A1E3RIH5"/>
<evidence type="ECO:0008006" key="4">
    <source>
        <dbReference type="Google" id="ProtNLM"/>
    </source>
</evidence>
<sequence>MDREAVLTLVKSVIACTIAWVLATWVFEARYATFAAFSALMLIDLTVADSVAKAVRYTAAMLTGVALVGGAVWLWGVPLWLFPSMLVVALLIGRWHRLGSQGVNVAVAAIFAYGTFALPGSGELQGSPLPQIAGMVLLGASVALAVTLLIAPPLRYRSADYAVDSLSGSLAEVLSDMADGLSAPDTPDTDAGRDWRWRADELPGRAAQARHTVDHAERTSRFNPRRLLVRRRPGVAGHRWTIQALERIAGQLQPVAVGLARAVEVNGGPRAGQDEFLRRYGVLLAAVRDAVERLGALPDTESAGEPLAEEARRCRAALDELTEHVEGRRLDRPAQWGIYGALYTDAERLCQEVESARDDFAHPGAAVRTPGGSA</sequence>
<accession>A0A1E3RIH5</accession>
<name>A0A1E3RIH5_MYCFV</name>
<keyword evidence="1" id="KW-0472">Membrane</keyword>
<dbReference type="EMBL" id="MIHA01000009">
    <property type="protein sequence ID" value="ODQ89650.1"/>
    <property type="molecule type" value="Genomic_DNA"/>
</dbReference>
<feature type="transmembrane region" description="Helical" evidence="1">
    <location>
        <begin position="6"/>
        <end position="27"/>
    </location>
</feature>
<dbReference type="Proteomes" id="UP000094053">
    <property type="component" value="Unassembled WGS sequence"/>
</dbReference>
<proteinExistence type="predicted"/>
<evidence type="ECO:0000313" key="2">
    <source>
        <dbReference type="EMBL" id="ODQ89650.1"/>
    </source>
</evidence>
<keyword evidence="1" id="KW-0812">Transmembrane</keyword>
<reference evidence="3" key="1">
    <citation type="submission" date="2016-09" db="EMBL/GenBank/DDBJ databases">
        <authorList>
            <person name="Greninger A.L."/>
            <person name="Jerome K.R."/>
            <person name="Mcnair B."/>
            <person name="Wallis C."/>
            <person name="Fang F."/>
        </authorList>
    </citation>
    <scope>NUCLEOTIDE SEQUENCE [LARGE SCALE GENOMIC DNA]</scope>
    <source>
        <strain evidence="3">M6</strain>
    </source>
</reference>
<evidence type="ECO:0000256" key="1">
    <source>
        <dbReference type="SAM" id="Phobius"/>
    </source>
</evidence>
<gene>
    <name evidence="2" type="ORF">BHQ18_14695</name>
</gene>
<dbReference type="STRING" id="1776.BHQ18_14695"/>
<feature type="transmembrane region" description="Helical" evidence="1">
    <location>
        <begin position="103"/>
        <end position="120"/>
    </location>
</feature>
<feature type="transmembrane region" description="Helical" evidence="1">
    <location>
        <begin position="72"/>
        <end position="91"/>
    </location>
</feature>
<organism evidence="2 3">
    <name type="scientific">Mycolicibacterium flavescens</name>
    <name type="common">Mycobacterium flavescens</name>
    <dbReference type="NCBI Taxonomy" id="1776"/>
    <lineage>
        <taxon>Bacteria</taxon>
        <taxon>Bacillati</taxon>
        <taxon>Actinomycetota</taxon>
        <taxon>Actinomycetes</taxon>
        <taxon>Mycobacteriales</taxon>
        <taxon>Mycobacteriaceae</taxon>
        <taxon>Mycolicibacterium</taxon>
    </lineage>
</organism>